<reference evidence="8 9" key="1">
    <citation type="submission" date="2019-10" db="EMBL/GenBank/DDBJ databases">
        <authorList>
            <person name="Karimi E."/>
        </authorList>
    </citation>
    <scope>NUCLEOTIDE SEQUENCE [LARGE SCALE GENOMIC DNA]</scope>
    <source>
        <strain evidence="8">Maribacter sp. 151</strain>
    </source>
</reference>
<dbReference type="Pfam" id="PF14508">
    <property type="entry name" value="GH97_N"/>
    <property type="match status" value="1"/>
</dbReference>
<feature type="domain" description="Glycosyl-hydrolase 97 N-terminal" evidence="6">
    <location>
        <begin position="31"/>
        <end position="302"/>
    </location>
</feature>
<evidence type="ECO:0000259" key="6">
    <source>
        <dbReference type="Pfam" id="PF14508"/>
    </source>
</evidence>
<protein>
    <submittedName>
        <fullName evidence="8">Alpha-glucosidase</fullName>
    </submittedName>
</protein>
<dbReference type="InterPro" id="IPR014718">
    <property type="entry name" value="GH-type_carb-bd"/>
</dbReference>
<dbReference type="InterPro" id="IPR029483">
    <property type="entry name" value="GH97_C"/>
</dbReference>
<sequence length="671" mass="75922">MPRHSTYKISLCTLLLFVLTLSCSNVSEYSIASPNGKNVFTVFPDYSKDHSKGLSFDLRYEGEPVLLPSTLELITDELDFKGDWSILRVDEQNVQSSWTTKFGELSEVPDNYQEIKIHLQKGNSLINIIARAYDEGVAFSYEIPEQANIDMLELDEKIHYNFDKDHMLWSTPKREKGVLTAQGEYKKIPMSQLETGIERPLLIEIKENLKIALAEANLVDYARLSYSKNTSSDNSIMSSLDGKMEEGVQDTITGALISERKNDVFKVKRKLPFQSPWRVIMMAENEGELLEHNYIIQNLNEPSKLKDDSWVTPGKALREATLTTEGGMVAIDFVVDHNMQYVLFDAGWYGNEMYEASDATTITLDPKRSKGPFDIEAITSYAKEKGIGIILYVNRRALEKQLDEILPLYKKWGIAGIKFGFVRVGDQEATAWLHSAIKKASDYGFIVDVHDEYRPTGFSRTYPNLLTQEGIEGDEESPTNEQTLNTMFTRMLAGAADNTVCYYNSRVNKMGSHASQLAKTVCLFSPLQLLYWYDKPASSLEKNDGLWGDTKHIGNEPELEFFDAVPTTWDDTKVLHAKIGEIGVIARRKGSEWFVGGINGNSAQQLQLDFSFLNEEETYTAKLYTDDETVESRTKVKIEAIQITNSNTREIALKPNNGFTMHIVPTSEIKK</sequence>
<evidence type="ECO:0000256" key="3">
    <source>
        <dbReference type="ARBA" id="ARBA00022837"/>
    </source>
</evidence>
<evidence type="ECO:0000256" key="1">
    <source>
        <dbReference type="ARBA" id="ARBA00001913"/>
    </source>
</evidence>
<dbReference type="SUPFAM" id="SSF51445">
    <property type="entry name" value="(Trans)glycosidases"/>
    <property type="match status" value="1"/>
</dbReference>
<organism evidence="8 9">
    <name type="scientific">Maribacter litoralis</name>
    <dbReference type="NCBI Taxonomy" id="2059726"/>
    <lineage>
        <taxon>Bacteria</taxon>
        <taxon>Pseudomonadati</taxon>
        <taxon>Bacteroidota</taxon>
        <taxon>Flavobacteriia</taxon>
        <taxon>Flavobacteriales</taxon>
        <taxon>Flavobacteriaceae</taxon>
        <taxon>Maribacter</taxon>
    </lineage>
</organism>
<keyword evidence="9" id="KW-1185">Reference proteome</keyword>
<comment type="cofactor">
    <cofactor evidence="1">
        <name>Ca(2+)</name>
        <dbReference type="ChEBI" id="CHEBI:29108"/>
    </cofactor>
</comment>
<dbReference type="EMBL" id="CABWLR010000001">
    <property type="protein sequence ID" value="VXB02007.1"/>
    <property type="molecule type" value="Genomic_DNA"/>
</dbReference>
<dbReference type="Proteomes" id="UP000430202">
    <property type="component" value="Unassembled WGS sequence"/>
</dbReference>
<dbReference type="RefSeq" id="WP_159301664.1">
    <property type="nucleotide sequence ID" value="NZ_LR733271.1"/>
</dbReference>
<accession>A0A653MD23</accession>
<name>A0A653MD23_9FLAO</name>
<dbReference type="InterPro" id="IPR019563">
    <property type="entry name" value="GH97_catalytic"/>
</dbReference>
<feature type="domain" description="Glycosyl-hydrolase 97 C-terminal oligomerisation" evidence="7">
    <location>
        <begin position="568"/>
        <end position="663"/>
    </location>
</feature>
<dbReference type="Gene3D" id="2.70.98.10">
    <property type="match status" value="1"/>
</dbReference>
<dbReference type="InterPro" id="IPR013785">
    <property type="entry name" value="Aldolase_TIM"/>
</dbReference>
<dbReference type="Pfam" id="PF14509">
    <property type="entry name" value="GH97_C"/>
    <property type="match status" value="1"/>
</dbReference>
<keyword evidence="4" id="KW-0732">Signal</keyword>
<evidence type="ECO:0000259" key="7">
    <source>
        <dbReference type="Pfam" id="PF14509"/>
    </source>
</evidence>
<dbReference type="PANTHER" id="PTHR35803">
    <property type="entry name" value="GLUCAN 1,4-ALPHA-GLUCOSIDASE SUSB-RELATED"/>
    <property type="match status" value="1"/>
</dbReference>
<comment type="subunit">
    <text evidence="2">Monomer.</text>
</comment>
<evidence type="ECO:0000256" key="2">
    <source>
        <dbReference type="ARBA" id="ARBA00011245"/>
    </source>
</evidence>
<dbReference type="InterPro" id="IPR052720">
    <property type="entry name" value="Glycosyl_hydrolase_97"/>
</dbReference>
<dbReference type="Pfam" id="PF10566">
    <property type="entry name" value="Glyco_hydro_97"/>
    <property type="match status" value="1"/>
</dbReference>
<dbReference type="InterPro" id="IPR017853">
    <property type="entry name" value="GH"/>
</dbReference>
<evidence type="ECO:0000313" key="9">
    <source>
        <dbReference type="Proteomes" id="UP000430202"/>
    </source>
</evidence>
<feature type="signal peptide" evidence="4">
    <location>
        <begin position="1"/>
        <end position="23"/>
    </location>
</feature>
<dbReference type="PANTHER" id="PTHR35803:SF3">
    <property type="entry name" value="ALPHA-GLUCOSIDASE"/>
    <property type="match status" value="1"/>
</dbReference>
<feature type="domain" description="Glycosyl-hydrolase 97 catalytic" evidence="5">
    <location>
        <begin position="322"/>
        <end position="471"/>
    </location>
</feature>
<evidence type="ECO:0000313" key="8">
    <source>
        <dbReference type="EMBL" id="VXB02007.1"/>
    </source>
</evidence>
<gene>
    <name evidence="8" type="ORF">MARI151_10300</name>
</gene>
<dbReference type="Gene3D" id="3.20.20.70">
    <property type="entry name" value="Aldolase class I"/>
    <property type="match status" value="1"/>
</dbReference>
<keyword evidence="3" id="KW-0106">Calcium</keyword>
<evidence type="ECO:0000256" key="4">
    <source>
        <dbReference type="SAM" id="SignalP"/>
    </source>
</evidence>
<dbReference type="InterPro" id="IPR029486">
    <property type="entry name" value="GH97_N"/>
</dbReference>
<dbReference type="AlphaFoldDB" id="A0A653MD23"/>
<evidence type="ECO:0000259" key="5">
    <source>
        <dbReference type="Pfam" id="PF10566"/>
    </source>
</evidence>
<dbReference type="GO" id="GO:0030246">
    <property type="term" value="F:carbohydrate binding"/>
    <property type="evidence" value="ECO:0007669"/>
    <property type="project" value="InterPro"/>
</dbReference>
<dbReference type="PROSITE" id="PS51257">
    <property type="entry name" value="PROKAR_LIPOPROTEIN"/>
    <property type="match status" value="1"/>
</dbReference>
<proteinExistence type="predicted"/>
<feature type="chain" id="PRO_5025072571" evidence="4">
    <location>
        <begin position="24"/>
        <end position="671"/>
    </location>
</feature>